<feature type="signal peptide" evidence="1">
    <location>
        <begin position="1"/>
        <end position="32"/>
    </location>
</feature>
<evidence type="ECO:0000256" key="1">
    <source>
        <dbReference type="SAM" id="SignalP"/>
    </source>
</evidence>
<reference evidence="2" key="2">
    <citation type="journal article" date="2023" name="BMC Genomics">
        <title>Pest status, molecular evolution, and epigenetic factors derived from the genome assembly of Frankliniella fusca, a thysanopteran phytovirus vector.</title>
        <authorList>
            <person name="Catto M.A."/>
            <person name="Labadie P.E."/>
            <person name="Jacobson A.L."/>
            <person name="Kennedy G.G."/>
            <person name="Srinivasan R."/>
            <person name="Hunt B.G."/>
        </authorList>
    </citation>
    <scope>NUCLEOTIDE SEQUENCE</scope>
    <source>
        <strain evidence="2">PL_HMW_Pooled</strain>
    </source>
</reference>
<organism evidence="2 3">
    <name type="scientific">Frankliniella fusca</name>
    <dbReference type="NCBI Taxonomy" id="407009"/>
    <lineage>
        <taxon>Eukaryota</taxon>
        <taxon>Metazoa</taxon>
        <taxon>Ecdysozoa</taxon>
        <taxon>Arthropoda</taxon>
        <taxon>Hexapoda</taxon>
        <taxon>Insecta</taxon>
        <taxon>Pterygota</taxon>
        <taxon>Neoptera</taxon>
        <taxon>Paraneoptera</taxon>
        <taxon>Thysanoptera</taxon>
        <taxon>Terebrantia</taxon>
        <taxon>Thripoidea</taxon>
        <taxon>Thripidae</taxon>
        <taxon>Frankliniella</taxon>
    </lineage>
</organism>
<dbReference type="Proteomes" id="UP001219518">
    <property type="component" value="Unassembled WGS sequence"/>
</dbReference>
<dbReference type="EMBL" id="JAHWGI010000293">
    <property type="protein sequence ID" value="KAK3912455.1"/>
    <property type="molecule type" value="Genomic_DNA"/>
</dbReference>
<evidence type="ECO:0000313" key="3">
    <source>
        <dbReference type="Proteomes" id="UP001219518"/>
    </source>
</evidence>
<reference evidence="2" key="1">
    <citation type="submission" date="2021-07" db="EMBL/GenBank/DDBJ databases">
        <authorList>
            <person name="Catto M.A."/>
            <person name="Jacobson A."/>
            <person name="Kennedy G."/>
            <person name="Labadie P."/>
            <person name="Hunt B.G."/>
            <person name="Srinivasan R."/>
        </authorList>
    </citation>
    <scope>NUCLEOTIDE SEQUENCE</scope>
    <source>
        <strain evidence="2">PL_HMW_Pooled</strain>
        <tissue evidence="2">Head</tissue>
    </source>
</reference>
<sequence>MAALTITRDSLRSPLPMLVLALLAQFALPAAGLSVVFGAARAQPYRCLVDGAKRPVHTIDQEPGMEGGPFVFRSAEVEPVAWRRFVLGVLASKPPVMIVLSKTKDDDGVTYQLTLDASTVSIARMTPEGLSSTWNSSAAPAELLAASSLRYFWVEVSPASHTVSFGRAGEVEPLVSLRDDNFEEPMYMRFRSGAMWLHSCTSGPQPNRESCGCGPSRLSAHLQVQLQDS</sequence>
<proteinExistence type="predicted"/>
<gene>
    <name evidence="2" type="ORF">KUF71_022025</name>
</gene>
<dbReference type="AlphaFoldDB" id="A0AAE1LAM0"/>
<comment type="caution">
    <text evidence="2">The sequence shown here is derived from an EMBL/GenBank/DDBJ whole genome shotgun (WGS) entry which is preliminary data.</text>
</comment>
<protein>
    <submittedName>
        <fullName evidence="2">Isopentenyl-diphosphate Delta-isomerase 2</fullName>
    </submittedName>
</protein>
<accession>A0AAE1LAM0</accession>
<name>A0AAE1LAM0_9NEOP</name>
<keyword evidence="3" id="KW-1185">Reference proteome</keyword>
<feature type="chain" id="PRO_5042258967" evidence="1">
    <location>
        <begin position="33"/>
        <end position="229"/>
    </location>
</feature>
<keyword evidence="1" id="KW-0732">Signal</keyword>
<evidence type="ECO:0000313" key="2">
    <source>
        <dbReference type="EMBL" id="KAK3912455.1"/>
    </source>
</evidence>